<dbReference type="InterPro" id="IPR050131">
    <property type="entry name" value="Peptidase_S8_subtilisin-like"/>
</dbReference>
<feature type="compositionally biased region" description="Low complexity" evidence="10">
    <location>
        <begin position="243"/>
        <end position="256"/>
    </location>
</feature>
<keyword evidence="5 8" id="KW-0378">Hydrolase</keyword>
<evidence type="ECO:0000256" key="9">
    <source>
        <dbReference type="RuleBase" id="RU003355"/>
    </source>
</evidence>
<dbReference type="InterPro" id="IPR002372">
    <property type="entry name" value="PQQ_rpt_dom"/>
</dbReference>
<evidence type="ECO:0000256" key="1">
    <source>
        <dbReference type="ARBA" id="ARBA00000548"/>
    </source>
</evidence>
<reference evidence="13" key="1">
    <citation type="submission" date="2022-06" db="EMBL/GenBank/DDBJ databases">
        <title>Ornithinimicrobium HY1793.</title>
        <authorList>
            <person name="Huang Y."/>
        </authorList>
    </citation>
    <scope>NUCLEOTIDE SEQUENCE</scope>
    <source>
        <strain evidence="13">HY1793</strain>
    </source>
</reference>
<sequence length="3210" mass="327937">MALRATWSRLLALVLGWSLVLSVFGMAPSMAAVSPPAIGTSPATGTQAAAPVGAAASSGLQPAADAVAADEVELEGESTSLLEGLDVPIADVDPAAAEVTGPNAASTDTEGTADDSAADDSAAEEAAAAVPTSPLEAALVRPEPAEAKINPAVTEALADETDGLVTVVIELTGSADLEAVNAQAQAAGLAAADEARAGFGTYGEEAAREADQAADAARGQVVTDTLRATGADQRAALIADLSATAPEGDAETTTAEADAESAAKESDAEETNTEATDAGAPAVGAPVDLWIVNSVGATIDADTLAELEAREDVAHVRLQEQVELPEMQSEPALPSWSLEKVHAPQTWGEYGYRGEGVTVAVLDSGIDADHPALAGQYRGRDGDHSDSWFVTTGENYPTPGDGNGHGTHVTGSIAGGPPGEVIGVAPDAEFIGVKILTDGGRGGEVGILSGMQWVLAPGGDPAKAPDIASNSWGSGPGNNRVFWEAVAAWRAAGIVPLFANGNDGPAGGTVGNPGGYPHSIGVGATDSNDQIASFSSRGPVVWDGVEYTKPQISAPGAAIRSSWPQDSGQDYHTISGTSMATPHVSGVAALVLSAAPGLSVDELQALLEDTARTEQFMGALPNNAFGHGIVDAYAATTRAAHSGLISGTVSGPEGPVAATITVVDGQATTADATTGDYELYAEGGTQTVQVTAYGFASQEHSVEVTEGGHVELDITLVAQASATLSGTVTAGDAPVSGAAVHIAGQTGTTTYTDQDGAFALQVPHGTHELAVKATGYRPWSGEISIEGDLVQDVSLEALALEGSPTWTQLKANPAGHGLADSGLHAASLEQQWSTRVGTTMFSSPVADEDSVYQLETAGGLTALDKVTGEIRWQVPTGGGQRGTPAISADGETVYVTTGGNATMLALNTQDGSTLWSYDFEGEVPTYASPTIVDGTVYVAVGNGEAGSVHAVDAATGERVWRTAIGGGVFFGPAVADGVAVAASTATGRVVGLDTATGEILWERSETISISLPAIDAGKVYLGTSNETFTSGSVLALDLLTGAEVWETEGGDTQGSSPVLYDDLVILGSHTAGSVSAYDASTGEIVWNHFVGSAVTSSVAVTTGGVVLGASQNWGVYALDATSGEVLWEDQLPAPILASTAVSDDSVIMVARDGTMAAYRSTGGLTGTVTGPDGPVEATVELVGTDYETTTDPATGTYELRAPEGDYTLSISRYGLSTHTQEITLRATSDLTVDATLTAVGNGTVAGTVTDADGTALEGASVTLDGVPLDPASTGADGSFTLEPVAEGTWTLRVEMTGWAPHEQELTVTTGETTSVEIALEGFDLAVVADYNSRLGNILREQGYSVDDLSFAQAAEAPEQYRAIVLNGSSEDQARNNVEAIETLVPAADAAGTSLVVLDSWGATSGAVDEVLAARGSDATVGTGSNDRGQVWLSSDIEHPITAPIDQDRFPILSGKYHAWIEGYEGATLATLGTDEDGARGAGIAYERTSDGSVQVLLPTHSASVLVGPDETWTAGAEEIFVAAVEHATAAQFGTVALTVTGPEGPVDADVSVVDSYEQEPLPGGTGDLFLPAGEHTLRITAPGMTASEQPITVVEGETAELAVELVASDNGSVGGTVTTSSGAPIAGASVAVADGEPVTTGADGTYLIADLAVGTYAVSASADGYTAATVEDVAVTAGTVTQVDLTLQAAPRVAVVGDYDQRMTDFLTAAQIPATATEWEVMDQLGDYDVVILNHPDAIADQQWLENLAAFDEAGVSVIFPAANSPVNTRGIHELSDLTGNPASVERFGGFSSDPPIELTDIADHPITAGLGEEPVIYLNAGADAPYFVDYQGVALGTVGAEGTQVGTGIAYDVRTPDSVHVLLSGLFVAAGTETDVEWAPEGGQLFLNAVRYAGSPNLAQISGSVTDPEGAPIAAARASVEGTNWTATSNSEGEFLLGLPDGTHTVQISAFGYVSQTHEITVVDGAAQDLDIVLELGDVGSLGGTVTGAALPGTGLSDADTTADLMADGIPVEGAVVRISGTARETQTDADGHYTFPNVEVGEQELEIELDGYIRTMHAFDMTAGEHTEDAVILESATVGVVADSDSGVHEGRLKAFLTDWGYTPVDVDWTDGEALAEVDMVLVNDPDEIVEQLPTFLDHANRGDLPVVWTGNRDRGVIERMVTMYGNPETYIEGSLDGNVTTTVTADHPLTQGLPETFATTDEGRMYGGFTGYSGTTVATIASEEGPAGDAIAFDGRTVGSVDVLLSTNGATAYGAVGTRDLVEFYFSPETSRSLTNALQWALTADGLGSDTRGSVVTAAGEPIEATVTVEETGRTYPARAGDGSYVIPLEPGTWTLTAETFGYEPASTSVTIVEGESITSAITLPQSPGAGISGTVVSADGAPVAGASVVVDGTEYADTTAADGTFAFAHLPAGDWLVVASAEGQVTDFVDVTVADGVPATAQARLGVSAHVALIGDNSAGVMGEFLVGNGYTIESFGYRELASVDLASGAFDVVFLNGDSLQPTAEEFTAFLDLAAAHDISVILPSQYNTGSIRTLSAVTGDPESVDSDFEANAVGYLVGAEHPVLDGYEVGETVTLVTRPGSNQQFQSFAGYSGTVLAQTVHPETGNTLDLGLAYDFVTPGSVHLLLGNLAGGYYGSPVRGWTTDAERITLNGVAWAMEARQSDVHGTVTGNGGPVEGATVSVAGTTISDETGADGAYQVGVASGEFTLEVTAAGFEPFSETVTVAPEESLLHDIELTPLAESSLTVTVTDEVTGEPVAGAVVEIEGPTDASADSVEDGTAVFEPVLVGDYALTITGPNHVVATAEVTVGEEPATLTVAIAPIQVGVLGDVRGDLTQFLVAEGVASEEVAWADVAGTIEDYGVVVVNGGEPSEAEFDALISAADEAQVDLVFSGTHGVTEGGLRLLEAHGEGVTVGGQGYRDGAVGLTELAEHPIFADVTDPAHIIGDDGYYSWLSAYEGESLATLTVGGEPAGTAVAFDERAAGSGHLLLSFTAVTDYMGPDRGWSEGTEQVVIDSLEWLLVPVDSTAPELTWAPEDGTAVLEPEVTVAGTVTDDSEDAVAVTVQGEAVEVAGDGSFSVVVPLVEGVQDLTVVATDAAGNETSQTRQVAFHDLDATWDVADNNGRTKPVRLALTDAAGDVVAADSAVLHLMQDGEVVETFDMRFTGAGYLAMVRGVPRGDYDLRVMLDLDGFEAQVDGPELSMG</sequence>
<keyword evidence="14" id="KW-1185">Reference proteome</keyword>
<dbReference type="InterPro" id="IPR036852">
    <property type="entry name" value="Peptidase_S8/S53_dom_sf"/>
</dbReference>
<feature type="region of interest" description="Disordered" evidence="10">
    <location>
        <begin position="242"/>
        <end position="280"/>
    </location>
</feature>
<dbReference type="InterPro" id="IPR013783">
    <property type="entry name" value="Ig-like_fold"/>
</dbReference>
<keyword evidence="6 8" id="KW-0720">Serine protease</keyword>
<dbReference type="SUPFAM" id="SSF49452">
    <property type="entry name" value="Starch-binding domain-like"/>
    <property type="match status" value="5"/>
</dbReference>
<dbReference type="SMART" id="SM00564">
    <property type="entry name" value="PQQ"/>
    <property type="match status" value="7"/>
</dbReference>
<evidence type="ECO:0000256" key="8">
    <source>
        <dbReference type="PROSITE-ProRule" id="PRU01240"/>
    </source>
</evidence>
<feature type="domain" description="Pyrrolo-quinoline quinone repeat" evidence="12">
    <location>
        <begin position="1071"/>
        <end position="1161"/>
    </location>
</feature>
<comment type="catalytic activity">
    <reaction evidence="1">
        <text>Endohydrolysis of (1-&gt;4)-alpha-D-glucosidic linkages in polysaccharides containing three or more (1-&gt;4)-alpha-linked D-glucose units.</text>
        <dbReference type="EC" id="3.2.1.1"/>
    </reaction>
</comment>
<evidence type="ECO:0000256" key="6">
    <source>
        <dbReference type="ARBA" id="ARBA00022825"/>
    </source>
</evidence>
<dbReference type="InterPro" id="IPR023828">
    <property type="entry name" value="Peptidase_S8_Ser-AS"/>
</dbReference>
<evidence type="ECO:0000313" key="13">
    <source>
        <dbReference type="EMBL" id="USQ81397.1"/>
    </source>
</evidence>
<dbReference type="Pfam" id="PF09136">
    <property type="entry name" value="Glucodextran_B"/>
    <property type="match status" value="1"/>
</dbReference>
<dbReference type="PANTHER" id="PTHR43806">
    <property type="entry name" value="PEPTIDASE S8"/>
    <property type="match status" value="1"/>
</dbReference>
<evidence type="ECO:0000256" key="7">
    <source>
        <dbReference type="ARBA" id="ARBA00030238"/>
    </source>
</evidence>
<dbReference type="PRINTS" id="PR00723">
    <property type="entry name" value="SUBTILISIN"/>
</dbReference>
<dbReference type="RefSeq" id="WP_252594847.1">
    <property type="nucleotide sequence ID" value="NZ_CP099489.1"/>
</dbReference>
<dbReference type="SUPFAM" id="SSF52317">
    <property type="entry name" value="Class I glutamine amidotransferase-like"/>
    <property type="match status" value="1"/>
</dbReference>
<feature type="active site" description="Charge relay system" evidence="8">
    <location>
        <position position="578"/>
    </location>
</feature>
<dbReference type="InterPro" id="IPR011047">
    <property type="entry name" value="Quinoprotein_ADH-like_sf"/>
</dbReference>
<dbReference type="InterPro" id="IPR022398">
    <property type="entry name" value="Peptidase_S8_His-AS"/>
</dbReference>
<feature type="domain" description="Peptidase S8/S53" evidence="11">
    <location>
        <begin position="354"/>
        <end position="628"/>
    </location>
</feature>
<dbReference type="PANTHER" id="PTHR43806:SF11">
    <property type="entry name" value="CEREVISIN-RELATED"/>
    <property type="match status" value="1"/>
</dbReference>
<accession>A0ABY4YX97</accession>
<dbReference type="PROSITE" id="PS00137">
    <property type="entry name" value="SUBTILASE_HIS"/>
    <property type="match status" value="1"/>
</dbReference>
<dbReference type="InterPro" id="IPR013784">
    <property type="entry name" value="Carb-bd-like_fold"/>
</dbReference>
<evidence type="ECO:0000256" key="2">
    <source>
        <dbReference type="ARBA" id="ARBA00011073"/>
    </source>
</evidence>
<evidence type="ECO:0000256" key="5">
    <source>
        <dbReference type="ARBA" id="ARBA00022801"/>
    </source>
</evidence>
<dbReference type="EC" id="3.2.1.1" evidence="3"/>
<evidence type="ECO:0000256" key="4">
    <source>
        <dbReference type="ARBA" id="ARBA00022670"/>
    </source>
</evidence>
<dbReference type="InterPro" id="IPR029062">
    <property type="entry name" value="Class_I_gatase-like"/>
</dbReference>
<feature type="active site" description="Charge relay system" evidence="8">
    <location>
        <position position="363"/>
    </location>
</feature>
<feature type="active site" description="Charge relay system" evidence="8">
    <location>
        <position position="405"/>
    </location>
</feature>
<evidence type="ECO:0000259" key="12">
    <source>
        <dbReference type="Pfam" id="PF13360"/>
    </source>
</evidence>
<dbReference type="Pfam" id="PF13620">
    <property type="entry name" value="CarboxypepD_reg"/>
    <property type="match status" value="8"/>
</dbReference>
<gene>
    <name evidence="13" type="ORF">NF556_07040</name>
</gene>
<dbReference type="PROSITE" id="PS00138">
    <property type="entry name" value="SUBTILASE_SER"/>
    <property type="match status" value="1"/>
</dbReference>
<dbReference type="SUPFAM" id="SSF52743">
    <property type="entry name" value="Subtilisin-like"/>
    <property type="match status" value="1"/>
</dbReference>
<name>A0ABY4YX97_9MICO</name>
<evidence type="ECO:0000313" key="14">
    <source>
        <dbReference type="Proteomes" id="UP001056455"/>
    </source>
</evidence>
<keyword evidence="4 8" id="KW-0645">Protease</keyword>
<dbReference type="InterPro" id="IPR015943">
    <property type="entry name" value="WD40/YVTN_repeat-like_dom_sf"/>
</dbReference>
<feature type="domain" description="Pyrrolo-quinoline quinone repeat" evidence="12">
    <location>
        <begin position="930"/>
        <end position="1056"/>
    </location>
</feature>
<proteinExistence type="inferred from homology"/>
<dbReference type="InterPro" id="IPR023827">
    <property type="entry name" value="Peptidase_S8_Asp-AS"/>
</dbReference>
<dbReference type="InterPro" id="IPR015500">
    <property type="entry name" value="Peptidase_S8_subtilisin-rel"/>
</dbReference>
<organism evidence="13 14">
    <name type="scientific">Ornithinimicrobium faecis</name>
    <dbReference type="NCBI Taxonomy" id="2934158"/>
    <lineage>
        <taxon>Bacteria</taxon>
        <taxon>Bacillati</taxon>
        <taxon>Actinomycetota</taxon>
        <taxon>Actinomycetes</taxon>
        <taxon>Micrococcales</taxon>
        <taxon>Ornithinimicrobiaceae</taxon>
        <taxon>Ornithinimicrobium</taxon>
    </lineage>
</organism>
<feature type="compositionally biased region" description="Acidic residues" evidence="10">
    <location>
        <begin position="111"/>
        <end position="121"/>
    </location>
</feature>
<dbReference type="Gene3D" id="2.40.10.480">
    <property type="match status" value="2"/>
</dbReference>
<comment type="similarity">
    <text evidence="2 8 9">Belongs to the peptidase S8 family.</text>
</comment>
<dbReference type="InterPro" id="IPR018391">
    <property type="entry name" value="PQQ_b-propeller_rpt"/>
</dbReference>
<evidence type="ECO:0000259" key="11">
    <source>
        <dbReference type="Pfam" id="PF00082"/>
    </source>
</evidence>
<dbReference type="Pfam" id="PF00082">
    <property type="entry name" value="Peptidase_S8"/>
    <property type="match status" value="1"/>
</dbReference>
<dbReference type="PROSITE" id="PS51892">
    <property type="entry name" value="SUBTILASE"/>
    <property type="match status" value="1"/>
</dbReference>
<dbReference type="Gene3D" id="3.40.50.200">
    <property type="entry name" value="Peptidase S8/S53 domain"/>
    <property type="match status" value="1"/>
</dbReference>
<evidence type="ECO:0000256" key="3">
    <source>
        <dbReference type="ARBA" id="ARBA00012595"/>
    </source>
</evidence>
<dbReference type="Gene3D" id="2.60.40.10">
    <property type="entry name" value="Immunoglobulins"/>
    <property type="match status" value="1"/>
</dbReference>
<evidence type="ECO:0000256" key="10">
    <source>
        <dbReference type="SAM" id="MobiDB-lite"/>
    </source>
</evidence>
<dbReference type="PROSITE" id="PS00136">
    <property type="entry name" value="SUBTILASE_ASP"/>
    <property type="match status" value="1"/>
</dbReference>
<dbReference type="Gene3D" id="2.60.40.1120">
    <property type="entry name" value="Carboxypeptidase-like, regulatory domain"/>
    <property type="match status" value="11"/>
</dbReference>
<dbReference type="SUPFAM" id="SSF50998">
    <property type="entry name" value="Quinoprotein alcohol dehydrogenase-like"/>
    <property type="match status" value="1"/>
</dbReference>
<dbReference type="InterPro" id="IPR008969">
    <property type="entry name" value="CarboxyPept-like_regulatory"/>
</dbReference>
<dbReference type="Pfam" id="PF13360">
    <property type="entry name" value="PQQ_2"/>
    <property type="match status" value="2"/>
</dbReference>
<dbReference type="Gene3D" id="2.130.10.10">
    <property type="entry name" value="YVTN repeat-like/Quinoprotein amine dehydrogenase"/>
    <property type="match status" value="1"/>
</dbReference>
<dbReference type="InterPro" id="IPR000209">
    <property type="entry name" value="Peptidase_S8/S53_dom"/>
</dbReference>
<feature type="region of interest" description="Disordered" evidence="10">
    <location>
        <begin position="99"/>
        <end position="121"/>
    </location>
</feature>
<dbReference type="EMBL" id="CP099489">
    <property type="protein sequence ID" value="USQ81397.1"/>
    <property type="molecule type" value="Genomic_DNA"/>
</dbReference>
<dbReference type="Proteomes" id="UP001056455">
    <property type="component" value="Chromosome"/>
</dbReference>
<dbReference type="SUPFAM" id="SSF49464">
    <property type="entry name" value="Carboxypeptidase regulatory domain-like"/>
    <property type="match status" value="6"/>
</dbReference>
<protein>
    <recommendedName>
        <fullName evidence="3">alpha-amylase</fullName>
        <ecNumber evidence="3">3.2.1.1</ecNumber>
    </recommendedName>
    <alternativeName>
        <fullName evidence="7">1,4-alpha-D-glucan glucanohydrolase</fullName>
    </alternativeName>
</protein>